<dbReference type="RefSeq" id="WP_251224727.1">
    <property type="nucleotide sequence ID" value="NZ_JAMBOL010000027.1"/>
</dbReference>
<gene>
    <name evidence="1" type="ORF">M3202_18505</name>
</gene>
<sequence length="64" mass="7503">MSTNAVLKTFENLINRSKLTGDTRILKVFITNMERLQTKQGIELPIELMRNQLQNIENHDIDNF</sequence>
<organism evidence="1 2">
    <name type="scientific">Halalkalibacter oceani</name>
    <dbReference type="NCBI Taxonomy" id="1653776"/>
    <lineage>
        <taxon>Bacteria</taxon>
        <taxon>Bacillati</taxon>
        <taxon>Bacillota</taxon>
        <taxon>Bacilli</taxon>
        <taxon>Bacillales</taxon>
        <taxon>Bacillaceae</taxon>
        <taxon>Halalkalibacter</taxon>
    </lineage>
</organism>
<accession>A0A9X2IR25</accession>
<evidence type="ECO:0000313" key="2">
    <source>
        <dbReference type="Proteomes" id="UP001139179"/>
    </source>
</evidence>
<comment type="caution">
    <text evidence="1">The sequence shown here is derived from an EMBL/GenBank/DDBJ whole genome shotgun (WGS) entry which is preliminary data.</text>
</comment>
<dbReference type="AlphaFoldDB" id="A0A9X2IR25"/>
<name>A0A9X2IR25_9BACI</name>
<evidence type="ECO:0000313" key="1">
    <source>
        <dbReference type="EMBL" id="MCM3716047.1"/>
    </source>
</evidence>
<reference evidence="1" key="1">
    <citation type="submission" date="2022-05" db="EMBL/GenBank/DDBJ databases">
        <title>Comparative Genomics of Spacecraft Associated Microbes.</title>
        <authorList>
            <person name="Tran M.T."/>
            <person name="Wright A."/>
            <person name="Seuylemezian A."/>
            <person name="Eisen J."/>
            <person name="Coil D."/>
        </authorList>
    </citation>
    <scope>NUCLEOTIDE SEQUENCE</scope>
    <source>
        <strain evidence="1">214.1.1</strain>
    </source>
</reference>
<dbReference type="EMBL" id="JAMBOL010000027">
    <property type="protein sequence ID" value="MCM3716047.1"/>
    <property type="molecule type" value="Genomic_DNA"/>
</dbReference>
<dbReference type="Proteomes" id="UP001139179">
    <property type="component" value="Unassembled WGS sequence"/>
</dbReference>
<keyword evidence="2" id="KW-1185">Reference proteome</keyword>
<protein>
    <submittedName>
        <fullName evidence="1">Uncharacterized protein</fullName>
    </submittedName>
</protein>
<proteinExistence type="predicted"/>